<dbReference type="SMART" id="SM00066">
    <property type="entry name" value="GAL4"/>
    <property type="match status" value="1"/>
</dbReference>
<dbReference type="GO" id="GO:0008270">
    <property type="term" value="F:zinc ion binding"/>
    <property type="evidence" value="ECO:0007669"/>
    <property type="project" value="InterPro"/>
</dbReference>
<organism evidence="8 9">
    <name type="scientific">Venustampulla echinocandica</name>
    <dbReference type="NCBI Taxonomy" id="2656787"/>
    <lineage>
        <taxon>Eukaryota</taxon>
        <taxon>Fungi</taxon>
        <taxon>Dikarya</taxon>
        <taxon>Ascomycota</taxon>
        <taxon>Pezizomycotina</taxon>
        <taxon>Leotiomycetes</taxon>
        <taxon>Helotiales</taxon>
        <taxon>Pleuroascaceae</taxon>
        <taxon>Venustampulla</taxon>
    </lineage>
</organism>
<dbReference type="PANTHER" id="PTHR47660:SF2">
    <property type="entry name" value="TRANSCRIPTION FACTOR WITH C2H2 AND ZN(2)-CYS(6) DNA BINDING DOMAIN (EUROFUNG)"/>
    <property type="match status" value="1"/>
</dbReference>
<dbReference type="RefSeq" id="XP_031873972.1">
    <property type="nucleotide sequence ID" value="XM_032009918.1"/>
</dbReference>
<feature type="region of interest" description="Disordered" evidence="6">
    <location>
        <begin position="166"/>
        <end position="190"/>
    </location>
</feature>
<keyword evidence="1" id="KW-0479">Metal-binding</keyword>
<evidence type="ECO:0000313" key="9">
    <source>
        <dbReference type="Proteomes" id="UP000254866"/>
    </source>
</evidence>
<accession>A0A370U0L6</accession>
<feature type="compositionally biased region" description="Low complexity" evidence="6">
    <location>
        <begin position="96"/>
        <end position="105"/>
    </location>
</feature>
<dbReference type="CDD" id="cd12148">
    <property type="entry name" value="fungal_TF_MHR"/>
    <property type="match status" value="1"/>
</dbReference>
<dbReference type="SUPFAM" id="SSF57701">
    <property type="entry name" value="Zn2/Cys6 DNA-binding domain"/>
    <property type="match status" value="1"/>
</dbReference>
<dbReference type="GeneID" id="43594144"/>
<dbReference type="Gene3D" id="4.10.240.10">
    <property type="entry name" value="Zn(2)-C6 fungal-type DNA-binding domain"/>
    <property type="match status" value="1"/>
</dbReference>
<keyword evidence="4" id="KW-0804">Transcription</keyword>
<feature type="region of interest" description="Disordered" evidence="6">
    <location>
        <begin position="84"/>
        <end position="112"/>
    </location>
</feature>
<dbReference type="CDD" id="cd00067">
    <property type="entry name" value="GAL4"/>
    <property type="match status" value="1"/>
</dbReference>
<dbReference type="PROSITE" id="PS50048">
    <property type="entry name" value="ZN2_CY6_FUNGAL_2"/>
    <property type="match status" value="1"/>
</dbReference>
<evidence type="ECO:0000256" key="4">
    <source>
        <dbReference type="ARBA" id="ARBA00023163"/>
    </source>
</evidence>
<dbReference type="PROSITE" id="PS00463">
    <property type="entry name" value="ZN2_CY6_FUNGAL_1"/>
    <property type="match status" value="1"/>
</dbReference>
<dbReference type="Proteomes" id="UP000254866">
    <property type="component" value="Unassembled WGS sequence"/>
</dbReference>
<evidence type="ECO:0000256" key="5">
    <source>
        <dbReference type="ARBA" id="ARBA00023242"/>
    </source>
</evidence>
<keyword evidence="3" id="KW-0805">Transcription regulation</keyword>
<dbReference type="PANTHER" id="PTHR47660">
    <property type="entry name" value="TRANSCRIPTION FACTOR WITH C2H2 AND ZN(2)-CYS(6) DNA BINDING DOMAIN (EUROFUNG)-RELATED-RELATED"/>
    <property type="match status" value="1"/>
</dbReference>
<feature type="domain" description="Zn(2)-C6 fungal-type" evidence="7">
    <location>
        <begin position="51"/>
        <end position="80"/>
    </location>
</feature>
<dbReference type="EMBL" id="NPIC01000001">
    <property type="protein sequence ID" value="RDL41316.1"/>
    <property type="molecule type" value="Genomic_DNA"/>
</dbReference>
<dbReference type="STRING" id="2656787.A0A370U0L6"/>
<evidence type="ECO:0000256" key="2">
    <source>
        <dbReference type="ARBA" id="ARBA00022833"/>
    </source>
</evidence>
<evidence type="ECO:0000256" key="6">
    <source>
        <dbReference type="SAM" id="MobiDB-lite"/>
    </source>
</evidence>
<protein>
    <recommendedName>
        <fullName evidence="7">Zn(2)-C6 fungal-type domain-containing protein</fullName>
    </recommendedName>
</protein>
<feature type="compositionally biased region" description="Polar residues" evidence="6">
    <location>
        <begin position="166"/>
        <end position="177"/>
    </location>
</feature>
<sequence length="843" mass="95064">MLLRKDRTLTIHTCSDVLRRHEQTHQEFDGTQTELDEVGGTKSRRPRTSIACDSCAKAKVRCNGQLPCDRCVSKVLHCSANRPNILGGRRRPLPPASSLDPSPSDEMTSMTNINGHDHASVVVSQMGLPAEIIPTQMLGNSSTSDSYQTNSGALGRVSWFAHDSTTPNSVENLSQRNQDQREASIASSAKLDPSCAASPLQFETADARELNTEYRDLYFPWTESCVGLVDADPSMVPDFPNFFWLPEESFQLDNFLDENATVERHIKPQQATSDRLQKIAVKKKNTCPYSNSPFVYNFKKGPPIKILQICEFLHDHSSWKRINKLKPPLIPQGLPIMQVGEQLRDALSARIHGMLYKAPNQDYSGFIPHQFPPLDSLQYFFQTYQRNFSTLYPIVHPTSCMNSRLNKPEPYEDMGIFLTSILTLGCLMSPVSEAQRFSVELSYLIRVTVTEAAERDETSLTDVWTISCLILVTIFSAWSGIQRHSELVEAFHSTHTAILVRRGYYKPLTSHSLGSRDELDMSWPMWIKRERLVRIRCPMPSSDELYFSQSEEEWQAVIDDCSMERESTTKLHPPSLAAFYQLFLRHDFLHLKLAVTPLQLRLLLCTIQTQIVDHALNNRFLALNDQLEASGKSHTVMSSAFLRTEELESMLNKWHVLQRRVFGPRCRTQLSISWKDGHASGRPLVPQLQQWAQSSAARRAIAHAGQVFKILQWSGIDVVRPIWWPLAACRVALVIWCYGIGLFLSTGSAAGIDEAALNRAPFISLNPAGEGLEAHGRVIYEGEGLPCIEDSDGKLTPLHRTSDMLDVFLKHLQDGRSTSSPLCETVYRFLEDIKRCGVPYSKA</sequence>
<reference evidence="8 9" key="1">
    <citation type="journal article" date="2018" name="IMA Fungus">
        <title>IMA Genome-F 9: Draft genome sequence of Annulohypoxylon stygium, Aspergillus mulundensis, Berkeleyomyces basicola (syn. Thielaviopsis basicola), Ceratocystis smalleyi, two Cercospora beticola strains, Coleophoma cylindrospora, Fusarium fracticaudum, Phialophora cf. hyalina, and Morchella septimelata.</title>
        <authorList>
            <person name="Wingfield B.D."/>
            <person name="Bills G.F."/>
            <person name="Dong Y."/>
            <person name="Huang W."/>
            <person name="Nel W.J."/>
            <person name="Swalarsk-Parry B.S."/>
            <person name="Vaghefi N."/>
            <person name="Wilken P.M."/>
            <person name="An Z."/>
            <person name="de Beer Z.W."/>
            <person name="De Vos L."/>
            <person name="Chen L."/>
            <person name="Duong T.A."/>
            <person name="Gao Y."/>
            <person name="Hammerbacher A."/>
            <person name="Kikkert J.R."/>
            <person name="Li Y."/>
            <person name="Li H."/>
            <person name="Li K."/>
            <person name="Li Q."/>
            <person name="Liu X."/>
            <person name="Ma X."/>
            <person name="Naidoo K."/>
            <person name="Pethybridge S.J."/>
            <person name="Sun J."/>
            <person name="Steenkamp E.T."/>
            <person name="van der Nest M.A."/>
            <person name="van Wyk S."/>
            <person name="Wingfield M.J."/>
            <person name="Xiong C."/>
            <person name="Yue Q."/>
            <person name="Zhang X."/>
        </authorList>
    </citation>
    <scope>NUCLEOTIDE SEQUENCE [LARGE SCALE GENOMIC DNA]</scope>
    <source>
        <strain evidence="8 9">BP 5553</strain>
    </source>
</reference>
<comment type="caution">
    <text evidence="8">The sequence shown here is derived from an EMBL/GenBank/DDBJ whole genome shotgun (WGS) entry which is preliminary data.</text>
</comment>
<dbReference type="AlphaFoldDB" id="A0A370U0L6"/>
<dbReference type="InterPro" id="IPR036864">
    <property type="entry name" value="Zn2-C6_fun-type_DNA-bd_sf"/>
</dbReference>
<keyword evidence="9" id="KW-1185">Reference proteome</keyword>
<evidence type="ECO:0000313" key="8">
    <source>
        <dbReference type="EMBL" id="RDL41316.1"/>
    </source>
</evidence>
<name>A0A370U0L6_9HELO</name>
<dbReference type="InterPro" id="IPR001138">
    <property type="entry name" value="Zn2Cys6_DnaBD"/>
</dbReference>
<feature type="region of interest" description="Disordered" evidence="6">
    <location>
        <begin position="25"/>
        <end position="46"/>
    </location>
</feature>
<dbReference type="Pfam" id="PF00172">
    <property type="entry name" value="Zn_clus"/>
    <property type="match status" value="1"/>
</dbReference>
<dbReference type="OrthoDB" id="40579at2759"/>
<gene>
    <name evidence="8" type="ORF">BP5553_01295</name>
</gene>
<proteinExistence type="predicted"/>
<evidence type="ECO:0000256" key="1">
    <source>
        <dbReference type="ARBA" id="ARBA00022723"/>
    </source>
</evidence>
<dbReference type="GO" id="GO:0000981">
    <property type="term" value="F:DNA-binding transcription factor activity, RNA polymerase II-specific"/>
    <property type="evidence" value="ECO:0007669"/>
    <property type="project" value="InterPro"/>
</dbReference>
<evidence type="ECO:0000259" key="7">
    <source>
        <dbReference type="PROSITE" id="PS50048"/>
    </source>
</evidence>
<keyword evidence="5" id="KW-0539">Nucleus</keyword>
<evidence type="ECO:0000256" key="3">
    <source>
        <dbReference type="ARBA" id="ARBA00023015"/>
    </source>
</evidence>
<keyword evidence="2" id="KW-0862">Zinc</keyword>